<feature type="domain" description="Reverse transcriptase/retrotransposon-derived protein RNase H-like" evidence="6">
    <location>
        <begin position="1603"/>
        <end position="1647"/>
    </location>
</feature>
<feature type="compositionally biased region" description="Low complexity" evidence="2">
    <location>
        <begin position="803"/>
        <end position="812"/>
    </location>
</feature>
<sequence length="2264" mass="255759">MATKIKNQDLEISGLKERIKLLEDKDRGSAEPSEDDALIKGRNIEIREEVGVERSTELGSNDTEEMVNVLSSMEATNILTSGVATVSVPSIAGVLTVSVPLIAGVSTISVPPVAGVSTVGVPTVSGLFPTVSTIFTTASVVTPYSRRPRGISAKDKGKEKVVESEEPKMKKLQEQIDAQVAKEMEEEITRENQRMNEQIARDTKIARIHAEEELKMMIEGLDTSNEMTAKHLQEYEQSKAELTIGEKIDLINELVKYQDHHVKILKYQAQQSKPLSKKEQREFYMSVLRSHALWKTKHFREESERVKKKGLRLDQGSSKRMKTLRIQLHRPQVNQALAYQALIPQTHNVSRTDFERYVKANDTVLRNIQSQGQSTQTQCQNIQNQYQTVQNQLANLTDMMSKFMTSNMASSSGSGTLPGNTVTNPKEDLKGITTRSGVVYKGPTIPTPSKVVKQGTEFFGHDKEDPHAHIRYFNKITSTMRVPNIPNSTIKLMLFPFSLEGAARIWLEKEPPRSILTWDDLVSKFINQFFPPSKTTNLRNEITRFQQRFDESFSEAWDRFNDLLRACPHHGFSELHQLDTFYNALNVNDQDSLNSVAGGNFLDKMPSDCLKIIESKSKVRESRAKAVVAKVNSNSSTPAISSDVAELKDMVRALLLDKKNQSSAQATSSTPAPIKAVESNCVTCGGTHSYQNCPATSGNVYQDNINEYVSQAAVANYNQGNTDFRPQMVANQIRPPGFPHVQNNQNNFNRGNNFTQNRGGNFNQSAFNQSQLHRPQCQNIQNQYQTVQNQLANLTDMMSKFMSSNMASSSGSGTLPGAEATKDPVQTTSPQSTAHVQPPVTQSETPVSEPIAAPVSAPMPNLKPLIPYPSRRDDERRHEQANEQIEKFYEIFKDMSFEISFTDALILMPKFASTLKALIGNKEKLNEMARTPMNEHFSTVILNKLPKKLGDPGLSLPELTPTCMTLELADGTESKPVGIAKDIKVKVGVFHFPADFVVVDFKPDSRVPLILGRCFLKTSRALIDVHKGELTFRIENKAITYNLDQTSRYSANYDQITATKIDFTDEACEKYSQEVLGFFDVTASGSPTPSDDPIVSITSPTLTPFGDSNFLLFEEADAFLAKTIKSSIDEPPEVKLKDLPPHLEYEFLKGDNKLPVIIAKALRDEEKSALIKVLNPTPSDDPIVSTTSPTLTPFRDSDFRLFEEANAFLGLEDDPDLPKLDPSYYDPKGDIQMLEAILNSDPAPSLPDHEQSVPSFTNELKACAQTIKSFVDEPPELGEEEKAALIKVLKSHKRAIAWKLSDIQGINPEFCTHKILMEEDYKPAVQHQRRVNPKIHDVIKKEGINPEFCTHKILMEEDYKPAVQHQRRVNPKIHDVIKKEVEKLLDAGLIYPISDSPWVSPVHCVPKKGGFTVVKNEENELIPTRLVTGWRVCIDYRKLNEATRKDHFPLPFMDQMLERLAGNEYYCFLDGFSGYFQIPIDPRDQEKTTFTCPYGTFAYRRMPFGLCNAPGTFQRCMLAIFHDMVEKTMEVFMDDFSVFRNSFETCLSRLDKMLQRCEDTKLCLNWEKSHFMVKEGIVLGHKISRNGIEVDKAKVDDTQFIFSEDCIKDFQTLKQKLTEALILIAPNWDLPFKLMCDASNFAIGLTYKTGHGRLRVLAVDAVDKLLDQLVRQSRMKKMHFLLMTLKVVYVLTTPMSKLLEDATVEAIRIRAKWENDDYICRGHILNEDASSKKFLVSNFNNYKMVNSRPFMEQFNELLRILGQYTQHGLKIDESISVSSVIDKLTPSWKDFKHTLKHGKDDLSLVQLGSHLRIEESLKEQESDKGMGKEVGRPSVNMTEEGGKNKHHKQNKVVKRTTQMMVVWEKGFKDQSQQQDYGATSHVCKDRCWFKTYEPVEDKSVLYMDDDHFASIHGKGSVYESDKYILSKSGHVHYKRMLEMSKDDLIPAIDENPEKCTTWFLIKGTRQPHMNFGIRNDPTCHIFEFGIVRAVVRLPDPKRKTLGEKGINCIFVGYAENSKAYRPKDVIPNSVESQRGDHSDDVPSETPEPRKVLRRILEPMLKLCNLEILLSGKKQLMNIMENNTLVLSIPSGCKPLGCKWIFKRKMIVDGTINKFKARLVTQGFRQKEGIDYFDTYASVARITTIRLLLALEAIHNLLEYSRAIGYLMYAMTSIRPDIACAVGRLSMFTSNPSRQHWKAITRINHVEESSSTSGWVFLLGGGSISWAFEKQTCITGSTIESEFIALAAAGKEAEWLRNLIHEILI</sequence>
<dbReference type="InterPro" id="IPR043128">
    <property type="entry name" value="Rev_trsase/Diguanyl_cyclase"/>
</dbReference>
<feature type="compositionally biased region" description="Basic and acidic residues" evidence="2">
    <location>
        <begin position="870"/>
        <end position="879"/>
    </location>
</feature>
<feature type="domain" description="Retrotransposon gag" evidence="4">
    <location>
        <begin position="494"/>
        <end position="586"/>
    </location>
</feature>
<dbReference type="Pfam" id="PF00078">
    <property type="entry name" value="RVT_1"/>
    <property type="match status" value="1"/>
</dbReference>
<dbReference type="Pfam" id="PF25597">
    <property type="entry name" value="SH3_retrovirus"/>
    <property type="match status" value="1"/>
</dbReference>
<dbReference type="PANTHER" id="PTHR24559">
    <property type="entry name" value="TRANSPOSON TY3-I GAG-POL POLYPROTEIN"/>
    <property type="match status" value="1"/>
</dbReference>
<organism evidence="9">
    <name type="scientific">Tanacetum cinerariifolium</name>
    <name type="common">Dalmatian daisy</name>
    <name type="synonym">Chrysanthemum cinerariifolium</name>
    <dbReference type="NCBI Taxonomy" id="118510"/>
    <lineage>
        <taxon>Eukaryota</taxon>
        <taxon>Viridiplantae</taxon>
        <taxon>Streptophyta</taxon>
        <taxon>Embryophyta</taxon>
        <taxon>Tracheophyta</taxon>
        <taxon>Spermatophyta</taxon>
        <taxon>Magnoliopsida</taxon>
        <taxon>eudicotyledons</taxon>
        <taxon>Gunneridae</taxon>
        <taxon>Pentapetalae</taxon>
        <taxon>asterids</taxon>
        <taxon>campanulids</taxon>
        <taxon>Asterales</taxon>
        <taxon>Asteraceae</taxon>
        <taxon>Asteroideae</taxon>
        <taxon>Anthemideae</taxon>
        <taxon>Anthemidinae</taxon>
        <taxon>Tanacetum</taxon>
    </lineage>
</organism>
<feature type="domain" description="Reverse transcriptase" evidence="3">
    <location>
        <begin position="1427"/>
        <end position="1583"/>
    </location>
</feature>
<feature type="compositionally biased region" description="Basic and acidic residues" evidence="2">
    <location>
        <begin position="1817"/>
        <end position="1831"/>
    </location>
</feature>
<dbReference type="CDD" id="cd09272">
    <property type="entry name" value="RNase_HI_RT_Ty1"/>
    <property type="match status" value="1"/>
</dbReference>
<comment type="caution">
    <text evidence="9">The sequence shown here is derived from an EMBL/GenBank/DDBJ whole genome shotgun (WGS) entry which is preliminary data.</text>
</comment>
<evidence type="ECO:0000259" key="3">
    <source>
        <dbReference type="Pfam" id="PF00078"/>
    </source>
</evidence>
<dbReference type="Pfam" id="PF14223">
    <property type="entry name" value="Retrotran_gag_2"/>
    <property type="match status" value="1"/>
</dbReference>
<keyword evidence="9" id="KW-0808">Transferase</keyword>
<feature type="compositionally biased region" description="Polar residues" evidence="2">
    <location>
        <begin position="824"/>
        <end position="846"/>
    </location>
</feature>
<dbReference type="CDD" id="cd01647">
    <property type="entry name" value="RT_LTR"/>
    <property type="match status" value="1"/>
</dbReference>
<keyword evidence="9" id="KW-0695">RNA-directed DNA polymerase</keyword>
<feature type="region of interest" description="Disordered" evidence="2">
    <location>
        <begin position="408"/>
        <end position="428"/>
    </location>
</feature>
<dbReference type="Gene3D" id="2.40.70.10">
    <property type="entry name" value="Acid Proteases"/>
    <property type="match status" value="1"/>
</dbReference>
<feature type="region of interest" description="Disordered" evidence="2">
    <location>
        <begin position="803"/>
        <end position="879"/>
    </location>
</feature>
<evidence type="ECO:0000256" key="2">
    <source>
        <dbReference type="SAM" id="MobiDB-lite"/>
    </source>
</evidence>
<evidence type="ECO:0000259" key="5">
    <source>
        <dbReference type="Pfam" id="PF07727"/>
    </source>
</evidence>
<feature type="compositionally biased region" description="Polar residues" evidence="2">
    <location>
        <begin position="408"/>
        <end position="424"/>
    </location>
</feature>
<dbReference type="Pfam" id="PF22936">
    <property type="entry name" value="Pol_BBD"/>
    <property type="match status" value="1"/>
</dbReference>
<reference evidence="9" key="1">
    <citation type="journal article" date="2019" name="Sci. Rep.">
        <title>Draft genome of Tanacetum cinerariifolium, the natural source of mosquito coil.</title>
        <authorList>
            <person name="Yamashiro T."/>
            <person name="Shiraishi A."/>
            <person name="Satake H."/>
            <person name="Nakayama K."/>
        </authorList>
    </citation>
    <scope>NUCLEOTIDE SEQUENCE</scope>
</reference>
<dbReference type="GO" id="GO:0004190">
    <property type="term" value="F:aspartic-type endopeptidase activity"/>
    <property type="evidence" value="ECO:0007669"/>
    <property type="project" value="UniProtKB-KW"/>
</dbReference>
<protein>
    <submittedName>
        <fullName evidence="9">Reverse transcriptase domain-containing protein</fullName>
    </submittedName>
</protein>
<dbReference type="Gene3D" id="3.30.70.270">
    <property type="match status" value="1"/>
</dbReference>
<dbReference type="Pfam" id="PF03732">
    <property type="entry name" value="Retrotrans_gag"/>
    <property type="match status" value="1"/>
</dbReference>
<dbReference type="GO" id="GO:0003964">
    <property type="term" value="F:RNA-directed DNA polymerase activity"/>
    <property type="evidence" value="ECO:0007669"/>
    <property type="project" value="UniProtKB-KW"/>
</dbReference>
<dbReference type="InterPro" id="IPR043502">
    <property type="entry name" value="DNA/RNA_pol_sf"/>
</dbReference>
<dbReference type="InterPro" id="IPR005162">
    <property type="entry name" value="Retrotrans_gag_dom"/>
</dbReference>
<feature type="domain" description="Reverse transcriptase Ty1/copia-type" evidence="5">
    <location>
        <begin position="2085"/>
        <end position="2155"/>
    </location>
</feature>
<dbReference type="SUPFAM" id="SSF56672">
    <property type="entry name" value="DNA/RNA polymerases"/>
    <property type="match status" value="1"/>
</dbReference>
<keyword evidence="1" id="KW-0645">Protease</keyword>
<evidence type="ECO:0000259" key="6">
    <source>
        <dbReference type="Pfam" id="PF17919"/>
    </source>
</evidence>
<feature type="domain" description="Retroviral polymerase SH3-like" evidence="8">
    <location>
        <begin position="1988"/>
        <end position="2021"/>
    </location>
</feature>
<dbReference type="InterPro" id="IPR013103">
    <property type="entry name" value="RVT_2"/>
</dbReference>
<evidence type="ECO:0000259" key="8">
    <source>
        <dbReference type="Pfam" id="PF25597"/>
    </source>
</evidence>
<gene>
    <name evidence="9" type="ORF">Tci_032768</name>
</gene>
<feature type="region of interest" description="Disordered" evidence="2">
    <location>
        <begin position="2025"/>
        <end position="2048"/>
    </location>
</feature>
<dbReference type="EMBL" id="BKCJ010004395">
    <property type="protein sequence ID" value="GEU60790.1"/>
    <property type="molecule type" value="Genomic_DNA"/>
</dbReference>
<keyword evidence="1" id="KW-0378">Hydrolase</keyword>
<keyword evidence="9" id="KW-0548">Nucleotidyltransferase</keyword>
<proteinExistence type="predicted"/>
<evidence type="ECO:0000259" key="4">
    <source>
        <dbReference type="Pfam" id="PF03732"/>
    </source>
</evidence>
<dbReference type="InterPro" id="IPR021109">
    <property type="entry name" value="Peptidase_aspartic_dom_sf"/>
</dbReference>
<evidence type="ECO:0000313" key="9">
    <source>
        <dbReference type="EMBL" id="GEU60790.1"/>
    </source>
</evidence>
<dbReference type="InterPro" id="IPR041577">
    <property type="entry name" value="RT_RNaseH_2"/>
</dbReference>
<dbReference type="InterPro" id="IPR000477">
    <property type="entry name" value="RT_dom"/>
</dbReference>
<feature type="region of interest" description="Disordered" evidence="2">
    <location>
        <begin position="1817"/>
        <end position="1851"/>
    </location>
</feature>
<feature type="domain" description="Retrovirus-related Pol polyprotein from transposon TNT 1-94-like beta-barrel" evidence="7">
    <location>
        <begin position="1875"/>
        <end position="1917"/>
    </location>
</feature>
<dbReference type="InterPro" id="IPR057670">
    <property type="entry name" value="SH3_retrovirus"/>
</dbReference>
<dbReference type="InterPro" id="IPR053134">
    <property type="entry name" value="RNA-dir_DNA_polymerase"/>
</dbReference>
<dbReference type="Gene3D" id="3.10.10.10">
    <property type="entry name" value="HIV Type 1 Reverse Transcriptase, subunit A, domain 1"/>
    <property type="match status" value="1"/>
</dbReference>
<feature type="compositionally biased region" description="Basic and acidic residues" evidence="2">
    <location>
        <begin position="2033"/>
        <end position="2048"/>
    </location>
</feature>
<dbReference type="CDD" id="cd00303">
    <property type="entry name" value="retropepsin_like"/>
    <property type="match status" value="1"/>
</dbReference>
<dbReference type="PANTHER" id="PTHR24559:SF444">
    <property type="entry name" value="REVERSE TRANSCRIPTASE DOMAIN-CONTAINING PROTEIN"/>
    <property type="match status" value="1"/>
</dbReference>
<accession>A0A6L2LI18</accession>
<evidence type="ECO:0000259" key="7">
    <source>
        <dbReference type="Pfam" id="PF22936"/>
    </source>
</evidence>
<dbReference type="InterPro" id="IPR054722">
    <property type="entry name" value="PolX-like_BBD"/>
</dbReference>
<dbReference type="Pfam" id="PF17919">
    <property type="entry name" value="RT_RNaseH_2"/>
    <property type="match status" value="1"/>
</dbReference>
<name>A0A6L2LI18_TANCI</name>
<keyword evidence="1" id="KW-0064">Aspartyl protease</keyword>
<evidence type="ECO:0000256" key="1">
    <source>
        <dbReference type="ARBA" id="ARBA00022750"/>
    </source>
</evidence>
<dbReference type="Pfam" id="PF07727">
    <property type="entry name" value="RVT_2"/>
    <property type="match status" value="1"/>
</dbReference>